<evidence type="ECO:0000313" key="1">
    <source>
        <dbReference type="EMBL" id="KEQ38486.1"/>
    </source>
</evidence>
<sequence length="61" mass="7141">MIGSKSRSFFICHTLRKSLQTMSVLSATSKHSFEQPMDSFLVCSLIFIEYQYEWKMEVSIL</sequence>
<dbReference type="AlphaFoldDB" id="A0A081Q6B3"/>
<organism evidence="1 2">
    <name type="scientific">Streptococcus mitis</name>
    <dbReference type="NCBI Taxonomy" id="28037"/>
    <lineage>
        <taxon>Bacteria</taxon>
        <taxon>Bacillati</taxon>
        <taxon>Bacillota</taxon>
        <taxon>Bacilli</taxon>
        <taxon>Lactobacillales</taxon>
        <taxon>Streptococcaceae</taxon>
        <taxon>Streptococcus</taxon>
        <taxon>Streptococcus mitis group</taxon>
    </lineage>
</organism>
<name>A0A081Q6B3_STRMT</name>
<accession>A0A081Q6B3</accession>
<dbReference type="PATRIC" id="fig|28037.95.peg.190"/>
<comment type="caution">
    <text evidence="1">The sequence shown here is derived from an EMBL/GenBank/DDBJ whole genome shotgun (WGS) entry which is preliminary data.</text>
</comment>
<gene>
    <name evidence="1" type="ORF">SK629_0219</name>
</gene>
<dbReference type="EMBL" id="JPFU01000003">
    <property type="protein sequence ID" value="KEQ38486.1"/>
    <property type="molecule type" value="Genomic_DNA"/>
</dbReference>
<evidence type="ECO:0008006" key="3">
    <source>
        <dbReference type="Google" id="ProtNLM"/>
    </source>
</evidence>
<dbReference type="Proteomes" id="UP000028090">
    <property type="component" value="Unassembled WGS sequence"/>
</dbReference>
<protein>
    <recommendedName>
        <fullName evidence="3">BOX element</fullName>
    </recommendedName>
</protein>
<evidence type="ECO:0000313" key="2">
    <source>
        <dbReference type="Proteomes" id="UP000028090"/>
    </source>
</evidence>
<reference evidence="1 2" key="1">
    <citation type="submission" date="2014-05" db="EMBL/GenBank/DDBJ databases">
        <authorList>
            <person name="Daugherty S.C."/>
            <person name="Tallon L.J."/>
            <person name="Sadzewicz L."/>
            <person name="Kilian M."/>
            <person name="Tettelin H."/>
        </authorList>
    </citation>
    <scope>NUCLEOTIDE SEQUENCE [LARGE SCALE GENOMIC DNA]</scope>
    <source>
        <strain evidence="1 2">SK629</strain>
    </source>
</reference>
<proteinExistence type="predicted"/>